<accession>K9VTY8</accession>
<dbReference type="Gene3D" id="2.130.10.10">
    <property type="entry name" value="YVTN repeat-like/Quinoprotein amine dehydrogenase"/>
    <property type="match status" value="1"/>
</dbReference>
<dbReference type="InterPro" id="IPR015943">
    <property type="entry name" value="WD40/YVTN_repeat-like_dom_sf"/>
</dbReference>
<dbReference type="AlphaFoldDB" id="K9VTY8"/>
<feature type="chain" id="PRO_5003937684" evidence="1">
    <location>
        <begin position="30"/>
        <end position="583"/>
    </location>
</feature>
<keyword evidence="4" id="KW-1185">Reference proteome</keyword>
<keyword evidence="1" id="KW-0732">Signal</keyword>
<dbReference type="InterPro" id="IPR001119">
    <property type="entry name" value="SLH_dom"/>
</dbReference>
<dbReference type="SUPFAM" id="SSF82171">
    <property type="entry name" value="DPP6 N-terminal domain-like"/>
    <property type="match status" value="1"/>
</dbReference>
<dbReference type="PROSITE" id="PS51272">
    <property type="entry name" value="SLH"/>
    <property type="match status" value="3"/>
</dbReference>
<feature type="domain" description="SLH" evidence="2">
    <location>
        <begin position="180"/>
        <end position="243"/>
    </location>
</feature>
<dbReference type="KEGG" id="cep:Cri9333_0459"/>
<dbReference type="OrthoDB" id="174569at2"/>
<dbReference type="PATRIC" id="fig|1173022.3.peg.494"/>
<name>K9VTY8_9CYAN</name>
<gene>
    <name evidence="3" type="ORF">Cri9333_0459</name>
</gene>
<dbReference type="STRING" id="1173022.Cri9333_0459"/>
<evidence type="ECO:0000259" key="2">
    <source>
        <dbReference type="PROSITE" id="PS51272"/>
    </source>
</evidence>
<feature type="domain" description="SLH" evidence="2">
    <location>
        <begin position="44"/>
        <end position="107"/>
    </location>
</feature>
<dbReference type="InterPro" id="IPR051465">
    <property type="entry name" value="Cell_Envelope_Struct_Comp"/>
</dbReference>
<evidence type="ECO:0000313" key="3">
    <source>
        <dbReference type="EMBL" id="AFZ11426.1"/>
    </source>
</evidence>
<dbReference type="Proteomes" id="UP000010472">
    <property type="component" value="Chromosome"/>
</dbReference>
<reference evidence="3 4" key="1">
    <citation type="submission" date="2012-06" db="EMBL/GenBank/DDBJ databases">
        <title>Finished chromosome of genome of Crinalium epipsammum PCC 9333.</title>
        <authorList>
            <consortium name="US DOE Joint Genome Institute"/>
            <person name="Gugger M."/>
            <person name="Coursin T."/>
            <person name="Rippka R."/>
            <person name="Tandeau De Marsac N."/>
            <person name="Huntemann M."/>
            <person name="Wei C.-L."/>
            <person name="Han J."/>
            <person name="Detter J.C."/>
            <person name="Han C."/>
            <person name="Tapia R."/>
            <person name="Davenport K."/>
            <person name="Daligault H."/>
            <person name="Erkkila T."/>
            <person name="Gu W."/>
            <person name="Munk A.C.C."/>
            <person name="Teshima H."/>
            <person name="Xu Y."/>
            <person name="Chain P."/>
            <person name="Chen A."/>
            <person name="Krypides N."/>
            <person name="Mavromatis K."/>
            <person name="Markowitz V."/>
            <person name="Szeto E."/>
            <person name="Ivanova N."/>
            <person name="Mikhailova N."/>
            <person name="Ovchinnikova G."/>
            <person name="Pagani I."/>
            <person name="Pati A."/>
            <person name="Goodwin L."/>
            <person name="Peters L."/>
            <person name="Pitluck S."/>
            <person name="Woyke T."/>
            <person name="Kerfeld C."/>
        </authorList>
    </citation>
    <scope>NUCLEOTIDE SEQUENCE [LARGE SCALE GENOMIC DNA]</scope>
    <source>
        <strain evidence="3 4">PCC 9333</strain>
    </source>
</reference>
<dbReference type="PANTHER" id="PTHR43308">
    <property type="entry name" value="OUTER MEMBRANE PROTEIN ALPHA-RELATED"/>
    <property type="match status" value="1"/>
</dbReference>
<sequence length="583" mass="62438">MRFRSQFCLGLAISLNFSLLAPLSASVSAQAPVPAQVPTPTQVPRTSFRDVPADYWAYEYISGLARFSVISGFPDGTFKPNEPVTRAQFAAILNQAFMSVQPFQVPNGRLNATQPSTPTFADVPNNHWAAGYIAKARTAGFLSGYPGNQFKPNQPISRVQALISIANGLGYQGGSMAELSAYKDAAAIPKYARPGITAARAANIVVNYPALDQIRPNRPATRAEVAAFVYQALVKDGRAQPVAAAGARWNKAPITTLPTAANVFSFSADGQRLLTLTTGGAKLQVWNTQTGALIKEIAAGAQTRFDGAAISKDGTKVAAIAQTSPTNTVELAAWVIETGQPLWKKTIGPASSTIDGSQIAFSNDNQRIITFVKTNRDGTSVPQLALWNTANGEAVQSLDTSGRFAISPNSQFAISPNGQFLAIQIYPNDSSGRVDLWRLNQSGIFEYARTLPPEDVLFWGMNMVFRNDGLLNVLTRSPYDGLLVTWNPQTGARVTSTELLADRSDEAIGLSPDGDSYFFGGQVAGARLGSVKTGEVQDWPSGYGYRVAFSDRGNYLAILNINPNEVGSTLPTPSISIYSKIAH</sequence>
<organism evidence="3 4">
    <name type="scientific">Crinalium epipsammum PCC 9333</name>
    <dbReference type="NCBI Taxonomy" id="1173022"/>
    <lineage>
        <taxon>Bacteria</taxon>
        <taxon>Bacillati</taxon>
        <taxon>Cyanobacteriota</taxon>
        <taxon>Cyanophyceae</taxon>
        <taxon>Gomontiellales</taxon>
        <taxon>Gomontiellaceae</taxon>
        <taxon>Crinalium</taxon>
    </lineage>
</organism>
<dbReference type="eggNOG" id="COG2335">
    <property type="taxonomic scope" value="Bacteria"/>
</dbReference>
<feature type="domain" description="SLH" evidence="2">
    <location>
        <begin position="116"/>
        <end position="179"/>
    </location>
</feature>
<dbReference type="EMBL" id="CP003620">
    <property type="protein sequence ID" value="AFZ11426.1"/>
    <property type="molecule type" value="Genomic_DNA"/>
</dbReference>
<dbReference type="PANTHER" id="PTHR43308:SF5">
    <property type="entry name" value="S-LAYER PROTEIN _ PEPTIDOGLYCAN ENDO-BETA-N-ACETYLGLUCOSAMINIDASE"/>
    <property type="match status" value="1"/>
</dbReference>
<feature type="signal peptide" evidence="1">
    <location>
        <begin position="1"/>
        <end position="29"/>
    </location>
</feature>
<dbReference type="HOGENOM" id="CLU_467499_0_0_3"/>
<evidence type="ECO:0000256" key="1">
    <source>
        <dbReference type="SAM" id="SignalP"/>
    </source>
</evidence>
<dbReference type="Pfam" id="PF00395">
    <property type="entry name" value="SLH"/>
    <property type="match status" value="3"/>
</dbReference>
<proteinExistence type="predicted"/>
<evidence type="ECO:0000313" key="4">
    <source>
        <dbReference type="Proteomes" id="UP000010472"/>
    </source>
</evidence>
<protein>
    <submittedName>
        <fullName evidence="3">S-layer domain-containing protein</fullName>
    </submittedName>
</protein>